<dbReference type="Proteomes" id="UP000887572">
    <property type="component" value="Unplaced"/>
</dbReference>
<dbReference type="SUPFAM" id="SSF49899">
    <property type="entry name" value="Concanavalin A-like lectins/glucanases"/>
    <property type="match status" value="1"/>
</dbReference>
<dbReference type="Gene3D" id="2.60.120.920">
    <property type="match status" value="1"/>
</dbReference>
<keyword evidence="3" id="KW-1185">Reference proteome</keyword>
<dbReference type="Pfam" id="PF00622">
    <property type="entry name" value="SPRY"/>
    <property type="match status" value="1"/>
</dbReference>
<dbReference type="InterPro" id="IPR001870">
    <property type="entry name" value="B30.2/SPRY"/>
</dbReference>
<proteinExistence type="predicted"/>
<dbReference type="InterPro" id="IPR013320">
    <property type="entry name" value="ConA-like_dom_sf"/>
</dbReference>
<feature type="coiled-coil region" evidence="1">
    <location>
        <begin position="329"/>
        <end position="434"/>
    </location>
</feature>
<keyword evidence="1" id="KW-0175">Coiled coil</keyword>
<sequence>MLISTKSTSGGDITADSEHLWPTLTNLDPSEQLRLLRARIAQLKRQQKVNSPTSSSAGFKLLAQNAKRRRIEGHEADMKQYKEELKDMKQYKEELKDVKQYKEELKDMKQYKEELKDMKQYKEELKDMKHYKEELKDMKQFKEELKDMKQYKEELKDMKQYKEEMKNMKQYKEKLKTRKNCIFLAICVQKALRAELEHQKLVNAHNALHTKMEEYQNKQQQTIDALTEKLKASRTREIVKRSQEFNGRNEGTTENGRFEAATAPKETNDKIAWLNEDQQKLCGADHFSQTISVLEHKRKNDQKELLLKMDESLKSVQAMVIAELGRLNMKELQNDQKALLDRLKGLEQKQKQCNERKEQKMEEYQKEQQLNNFLGLFVEEQNKKFEEQNETNGMLQQQMDELGNSSKKELEKEMNRLKSELSAKMEQYQKQQQQNVVDLQKTVALLNYTINGKGPIPQQNRWDSAACHDQLALIEPERLIVQYNGNDNWGWRSVFTERPIPKNPFVIFYYEVKILGKGTGISIGLATKQMPLDTTVGHSNGTYAYGSGGNFWGHAVGGCSRLVGRRDIKGKPKFEEGDVIGYGVNLATRQIFYTKNGQRLETANLFVDSADEWFPCVSLFHSGDKIEANFGPNFEYKF</sequence>
<feature type="coiled-coil region" evidence="1">
    <location>
        <begin position="64"/>
        <end position="218"/>
    </location>
</feature>
<organism evidence="3 4">
    <name type="scientific">Globodera rostochiensis</name>
    <name type="common">Golden nematode worm</name>
    <name type="synonym">Heterodera rostochiensis</name>
    <dbReference type="NCBI Taxonomy" id="31243"/>
    <lineage>
        <taxon>Eukaryota</taxon>
        <taxon>Metazoa</taxon>
        <taxon>Ecdysozoa</taxon>
        <taxon>Nematoda</taxon>
        <taxon>Chromadorea</taxon>
        <taxon>Rhabditida</taxon>
        <taxon>Tylenchina</taxon>
        <taxon>Tylenchomorpha</taxon>
        <taxon>Tylenchoidea</taxon>
        <taxon>Heteroderidae</taxon>
        <taxon>Heteroderinae</taxon>
        <taxon>Globodera</taxon>
    </lineage>
</organism>
<dbReference type="InterPro" id="IPR003877">
    <property type="entry name" value="SPRY_dom"/>
</dbReference>
<accession>A0A914HUF5</accession>
<evidence type="ECO:0000256" key="1">
    <source>
        <dbReference type="SAM" id="Coils"/>
    </source>
</evidence>
<dbReference type="InterPro" id="IPR043136">
    <property type="entry name" value="B30.2/SPRY_sf"/>
</dbReference>
<name>A0A914HUF5_GLORO</name>
<reference evidence="4" key="1">
    <citation type="submission" date="2022-11" db="UniProtKB">
        <authorList>
            <consortium name="WormBaseParasite"/>
        </authorList>
    </citation>
    <scope>IDENTIFICATION</scope>
</reference>
<evidence type="ECO:0000259" key="2">
    <source>
        <dbReference type="PROSITE" id="PS50188"/>
    </source>
</evidence>
<dbReference type="AlphaFoldDB" id="A0A914HUF5"/>
<dbReference type="SMART" id="SM00449">
    <property type="entry name" value="SPRY"/>
    <property type="match status" value="1"/>
</dbReference>
<feature type="domain" description="B30.2/SPRY" evidence="2">
    <location>
        <begin position="438"/>
        <end position="635"/>
    </location>
</feature>
<protein>
    <submittedName>
        <fullName evidence="4">B30.2/SPRY domain-containing protein</fullName>
    </submittedName>
</protein>
<evidence type="ECO:0000313" key="4">
    <source>
        <dbReference type="WBParaSite" id="Gr19_v10_g4581.t1"/>
    </source>
</evidence>
<dbReference type="InterPro" id="IPR044736">
    <property type="entry name" value="Gid1/RanBPM/SPLA_SPRY"/>
</dbReference>
<evidence type="ECO:0000313" key="3">
    <source>
        <dbReference type="Proteomes" id="UP000887572"/>
    </source>
</evidence>
<dbReference type="PROSITE" id="PS50188">
    <property type="entry name" value="B302_SPRY"/>
    <property type="match status" value="1"/>
</dbReference>
<dbReference type="WBParaSite" id="Gr19_v10_g4581.t1">
    <property type="protein sequence ID" value="Gr19_v10_g4581.t1"/>
    <property type="gene ID" value="Gr19_v10_g4581"/>
</dbReference>
<dbReference type="CDD" id="cd12885">
    <property type="entry name" value="SPRY_RanBP_like"/>
    <property type="match status" value="1"/>
</dbReference>